<keyword evidence="2" id="KW-1185">Reference proteome</keyword>
<sequence length="172" mass="18919">MRANRILSLSIATLVITLIFFTSSTSNVHASSKPSVPHLEHCAVELVHLNGSNAPTVECLRPEKTAGQIIPNTYGTDCTSQALLLQAQDNNGTLQICFLGTGFINLTDYTWRFWPNTWNDRPTYYQSGCTRGIFYSDINGQGSTQNFGQYESGSLGTVQYTLSSFYIGQVAC</sequence>
<name>A0A5A5TJZ5_9CHLR</name>
<accession>A0A5A5TJZ5</accession>
<dbReference type="Proteomes" id="UP000322530">
    <property type="component" value="Unassembled WGS sequence"/>
</dbReference>
<gene>
    <name evidence="1" type="ORF">KDI_49130</name>
</gene>
<proteinExistence type="predicted"/>
<comment type="caution">
    <text evidence="1">The sequence shown here is derived from an EMBL/GenBank/DDBJ whole genome shotgun (WGS) entry which is preliminary data.</text>
</comment>
<evidence type="ECO:0000313" key="2">
    <source>
        <dbReference type="Proteomes" id="UP000322530"/>
    </source>
</evidence>
<evidence type="ECO:0000313" key="1">
    <source>
        <dbReference type="EMBL" id="GCF11349.1"/>
    </source>
</evidence>
<dbReference type="AlphaFoldDB" id="A0A5A5TJZ5"/>
<protein>
    <submittedName>
        <fullName evidence="1">Uncharacterized protein</fullName>
    </submittedName>
</protein>
<dbReference type="EMBL" id="BIXY01000106">
    <property type="protein sequence ID" value="GCF11349.1"/>
    <property type="molecule type" value="Genomic_DNA"/>
</dbReference>
<organism evidence="1 2">
    <name type="scientific">Dictyobacter arantiisoli</name>
    <dbReference type="NCBI Taxonomy" id="2014874"/>
    <lineage>
        <taxon>Bacteria</taxon>
        <taxon>Bacillati</taxon>
        <taxon>Chloroflexota</taxon>
        <taxon>Ktedonobacteria</taxon>
        <taxon>Ktedonobacterales</taxon>
        <taxon>Dictyobacteraceae</taxon>
        <taxon>Dictyobacter</taxon>
    </lineage>
</organism>
<reference evidence="1 2" key="1">
    <citation type="submission" date="2019-01" db="EMBL/GenBank/DDBJ databases">
        <title>Draft genome sequence of Dictyobacter sp. Uno17.</title>
        <authorList>
            <person name="Wang C.M."/>
            <person name="Zheng Y."/>
            <person name="Sakai Y."/>
            <person name="Abe K."/>
            <person name="Yokota A."/>
            <person name="Yabe S."/>
        </authorList>
    </citation>
    <scope>NUCLEOTIDE SEQUENCE [LARGE SCALE GENOMIC DNA]</scope>
    <source>
        <strain evidence="1 2">Uno17</strain>
    </source>
</reference>